<dbReference type="Proteomes" id="UP000070513">
    <property type="component" value="Unassembled WGS sequence"/>
</dbReference>
<organism evidence="1 2">
    <name type="scientific">Chryseobacterium kwangjuense</name>
    <dbReference type="NCBI Taxonomy" id="267125"/>
    <lineage>
        <taxon>Bacteria</taxon>
        <taxon>Pseudomonadati</taxon>
        <taxon>Bacteroidota</taxon>
        <taxon>Flavobacteriia</taxon>
        <taxon>Flavobacteriales</taxon>
        <taxon>Weeksellaceae</taxon>
        <taxon>Chryseobacterium group</taxon>
        <taxon>Chryseobacterium</taxon>
    </lineage>
</organism>
<dbReference type="AlphaFoldDB" id="A0A135W954"/>
<sequence length="248" mass="28883">MLFSQTNDFIQFNDCVKKLTASGFKSMEILISKNGSLALDKKYIYEKDNNEIIIYDYSNDTKKNFLQTNVKIDANGNITELKDIFKGEILEGDKFVIKQYESKKKISNEKDNIQITSYNSKNEIISKEIVLLDDKMKKVESILSFYLPDDILISEIVKFKWNSTGTGYDYEKLQFSYPKQKVIGHYEVNKYGDVESFKGNLYIDNTQEDASFILDKKTKKFDSKGNLVQIYKGDNKSQVLIEERRIIY</sequence>
<name>A0A135W954_9FLAO</name>
<reference evidence="2" key="1">
    <citation type="submission" date="2015-12" db="EMBL/GenBank/DDBJ databases">
        <title>Genome sequence of a biocontrol rhizobacterium Chryseobacterium kwangjuense strain KJ1R5 isolated from pepper (Capsicum annuum L.).</title>
        <authorList>
            <person name="Jeong J.-J."/>
            <person name="Park H."/>
            <person name="Mannaa M."/>
            <person name="Sang M.K."/>
            <person name="Choi I.-G."/>
            <person name="Kim K.D."/>
        </authorList>
    </citation>
    <scope>NUCLEOTIDE SEQUENCE [LARGE SCALE GENOMIC DNA]</scope>
    <source>
        <strain evidence="2">KJ1R5</strain>
    </source>
</reference>
<accession>A0A135W954</accession>
<evidence type="ECO:0000313" key="2">
    <source>
        <dbReference type="Proteomes" id="UP000070513"/>
    </source>
</evidence>
<proteinExistence type="predicted"/>
<protein>
    <submittedName>
        <fullName evidence="1">Uncharacterized protein</fullName>
    </submittedName>
</protein>
<reference evidence="1 2" key="2">
    <citation type="journal article" date="2016" name="Genome Announc.">
        <title>Draft Genome Sequence of a Biocontrol Rhizobacterium, Chryseobacterium kwangjuense Strain KJ1R5, Isolated from Pepper (Capsicum annuum).</title>
        <authorList>
            <person name="Jeong J.J."/>
            <person name="Park H."/>
            <person name="Park B.H."/>
            <person name="Mannaa M."/>
            <person name="Sang M.K."/>
            <person name="Choi I.G."/>
            <person name="Kim K.D."/>
        </authorList>
    </citation>
    <scope>NUCLEOTIDE SEQUENCE [LARGE SCALE GENOMIC DNA]</scope>
    <source>
        <strain evidence="1 2">KJ1R5</strain>
    </source>
</reference>
<dbReference type="EMBL" id="LPUR01000016">
    <property type="protein sequence ID" value="KXH81445.1"/>
    <property type="molecule type" value="Genomic_DNA"/>
</dbReference>
<evidence type="ECO:0000313" key="1">
    <source>
        <dbReference type="EMBL" id="KXH81445.1"/>
    </source>
</evidence>
<comment type="caution">
    <text evidence="1">The sequence shown here is derived from an EMBL/GenBank/DDBJ whole genome shotgun (WGS) entry which is preliminary data.</text>
</comment>
<gene>
    <name evidence="1" type="ORF">AU378_17230</name>
</gene>